<proteinExistence type="predicted"/>
<dbReference type="GO" id="GO:0016020">
    <property type="term" value="C:membrane"/>
    <property type="evidence" value="ECO:0007669"/>
    <property type="project" value="UniProtKB-SubCell"/>
</dbReference>
<dbReference type="Proteomes" id="UP001195483">
    <property type="component" value="Unassembled WGS sequence"/>
</dbReference>
<evidence type="ECO:0000313" key="7">
    <source>
        <dbReference type="EMBL" id="KAK3606491.1"/>
    </source>
</evidence>
<dbReference type="PANTHER" id="PTHR43385">
    <property type="entry name" value="RIBOFLAVIN TRANSPORTER RIBJ"/>
    <property type="match status" value="1"/>
</dbReference>
<feature type="transmembrane region" description="Helical" evidence="6">
    <location>
        <begin position="36"/>
        <end position="56"/>
    </location>
</feature>
<comment type="caution">
    <text evidence="7">The sequence shown here is derived from an EMBL/GenBank/DDBJ whole genome shotgun (WGS) entry which is preliminary data.</text>
</comment>
<reference evidence="7" key="2">
    <citation type="journal article" date="2021" name="Genome Biol. Evol.">
        <title>Developing a high-quality reference genome for a parasitic bivalve with doubly uniparental inheritance (Bivalvia: Unionida).</title>
        <authorList>
            <person name="Smith C.H."/>
        </authorList>
    </citation>
    <scope>NUCLEOTIDE SEQUENCE</scope>
    <source>
        <strain evidence="7">CHS0354</strain>
        <tissue evidence="7">Mantle</tissue>
    </source>
</reference>
<reference evidence="7" key="1">
    <citation type="journal article" date="2021" name="Genome Biol. Evol.">
        <title>A High-Quality Reference Genome for a Parasitic Bivalve with Doubly Uniparental Inheritance (Bivalvia: Unionida).</title>
        <authorList>
            <person name="Smith C.H."/>
        </authorList>
    </citation>
    <scope>NUCLEOTIDE SEQUENCE</scope>
    <source>
        <strain evidence="7">CHS0354</strain>
    </source>
</reference>
<feature type="non-terminal residue" evidence="7">
    <location>
        <position position="1"/>
    </location>
</feature>
<keyword evidence="5 6" id="KW-0472">Membrane</keyword>
<dbReference type="InterPro" id="IPR036259">
    <property type="entry name" value="MFS_trans_sf"/>
</dbReference>
<keyword evidence="4 6" id="KW-1133">Transmembrane helix</keyword>
<feature type="transmembrane region" description="Helical" evidence="6">
    <location>
        <begin position="97"/>
        <end position="118"/>
    </location>
</feature>
<evidence type="ECO:0000256" key="4">
    <source>
        <dbReference type="ARBA" id="ARBA00022989"/>
    </source>
</evidence>
<dbReference type="EMBL" id="JAEAOA010002346">
    <property type="protein sequence ID" value="KAK3606491.1"/>
    <property type="molecule type" value="Genomic_DNA"/>
</dbReference>
<comment type="subcellular location">
    <subcellularLocation>
        <location evidence="1">Membrane</location>
        <topology evidence="1">Multi-pass membrane protein</topology>
    </subcellularLocation>
</comment>
<dbReference type="PANTHER" id="PTHR43385:SF1">
    <property type="entry name" value="RIBOFLAVIN TRANSPORTER RIBJ"/>
    <property type="match status" value="1"/>
</dbReference>
<name>A0AAE0TA80_9BIVA</name>
<gene>
    <name evidence="7" type="ORF">CHS0354_041442</name>
</gene>
<accession>A0AAE0TA80</accession>
<organism evidence="7 8">
    <name type="scientific">Potamilus streckersoni</name>
    <dbReference type="NCBI Taxonomy" id="2493646"/>
    <lineage>
        <taxon>Eukaryota</taxon>
        <taxon>Metazoa</taxon>
        <taxon>Spiralia</taxon>
        <taxon>Lophotrochozoa</taxon>
        <taxon>Mollusca</taxon>
        <taxon>Bivalvia</taxon>
        <taxon>Autobranchia</taxon>
        <taxon>Heteroconchia</taxon>
        <taxon>Palaeoheterodonta</taxon>
        <taxon>Unionida</taxon>
        <taxon>Unionoidea</taxon>
        <taxon>Unionidae</taxon>
        <taxon>Ambleminae</taxon>
        <taxon>Lampsilini</taxon>
        <taxon>Potamilus</taxon>
    </lineage>
</organism>
<evidence type="ECO:0000313" key="8">
    <source>
        <dbReference type="Proteomes" id="UP001195483"/>
    </source>
</evidence>
<evidence type="ECO:0000256" key="3">
    <source>
        <dbReference type="ARBA" id="ARBA00022692"/>
    </source>
</evidence>
<reference evidence="7" key="3">
    <citation type="submission" date="2023-05" db="EMBL/GenBank/DDBJ databases">
        <authorList>
            <person name="Smith C.H."/>
        </authorList>
    </citation>
    <scope>NUCLEOTIDE SEQUENCE</scope>
    <source>
        <strain evidence="7">CHS0354</strain>
        <tissue evidence="7">Mantle</tissue>
    </source>
</reference>
<evidence type="ECO:0000256" key="6">
    <source>
        <dbReference type="SAM" id="Phobius"/>
    </source>
</evidence>
<feature type="transmembrane region" description="Helical" evidence="6">
    <location>
        <begin position="62"/>
        <end position="85"/>
    </location>
</feature>
<dbReference type="InterPro" id="IPR052983">
    <property type="entry name" value="MFS_Riboflavin_Transporter"/>
</dbReference>
<dbReference type="SUPFAM" id="SSF103473">
    <property type="entry name" value="MFS general substrate transporter"/>
    <property type="match status" value="1"/>
</dbReference>
<evidence type="ECO:0000256" key="2">
    <source>
        <dbReference type="ARBA" id="ARBA00022448"/>
    </source>
</evidence>
<keyword evidence="8" id="KW-1185">Reference proteome</keyword>
<evidence type="ECO:0000256" key="5">
    <source>
        <dbReference type="ARBA" id="ARBA00023136"/>
    </source>
</evidence>
<keyword evidence="3 6" id="KW-0812">Transmembrane</keyword>
<dbReference type="AlphaFoldDB" id="A0AAE0TA80"/>
<protein>
    <submittedName>
        <fullName evidence="7">Uncharacterized protein</fullName>
    </submittedName>
</protein>
<evidence type="ECO:0000256" key="1">
    <source>
        <dbReference type="ARBA" id="ARBA00004141"/>
    </source>
</evidence>
<keyword evidence="2" id="KW-0813">Transport</keyword>
<sequence length="183" mass="20134">NFSQYIVSYLRYRTGERDLTNVDALWVVNSGKPTQCIGMVVGGFLFQSGSVLLSYFAVQKSFIAFVFTYGIMFGFGTSCTYASPLTSAVKWLPNRPGLAGGFIVAGYGAGASIFNQIITQYINPDNKIPDIIEGSDSRMDRHLSRTTISWHLLDLFRPFLTPLVARAGESSWTGSLSRLQCCA</sequence>